<keyword evidence="3" id="KW-1185">Reference proteome</keyword>
<feature type="transmembrane region" description="Helical" evidence="1">
    <location>
        <begin position="196"/>
        <end position="215"/>
    </location>
</feature>
<feature type="transmembrane region" description="Helical" evidence="1">
    <location>
        <begin position="250"/>
        <end position="268"/>
    </location>
</feature>
<gene>
    <name evidence="2" type="ORF">AWB91_15410</name>
</gene>
<feature type="transmembrane region" description="Helical" evidence="1">
    <location>
        <begin position="280"/>
        <end position="307"/>
    </location>
</feature>
<feature type="transmembrane region" description="Helical" evidence="1">
    <location>
        <begin position="222"/>
        <end position="244"/>
    </location>
</feature>
<evidence type="ECO:0000256" key="1">
    <source>
        <dbReference type="SAM" id="Phobius"/>
    </source>
</evidence>
<sequence length="656" mass="71267">MGLWTGTLIALFLLIAPGVIVARITQLTWPVAIAVGPALTYGVVALAIIPFGALGIPWNGWTALATLVVVCLAATGLQLLLARYRDAEAEARGIGGWPAALVAAGVLLGAALIMWAGYRGLTHWQSIPSTWDAAWHANEVRYILDTGQASSTHMGELRNVETHQPLYYPSVFHALTAIYCQLTGAAPTTGYTVTSLAASVWLFPSSAATLTWFLLRPIGGQWRTAAVSATAAALSASFTSVPYVEFGVAAMPNLAAYGVAIPTFVLIASTLRHRDRIPAAVLALVGILSVHLTGGFIVILFLLAWWLLDAVWHPVRGRLADALTLAAVAVPTGLILAPQFLGVLRQADIIAGHAFPSFKSVKQGIIDALLLHTRHLNDFPTQYGLLVLIYLGMAILLYKRIWWPPAVWLVLTVATIYSGAPFRNPVGRAIEEFSQFFYNDPRRLTAVVTMLVTPMAAIALFAIVAVVVGAARLVTGRFKQLRSPVWTAATAVLLLLATVLTARHYLYRHIVLFGDKYDSVMIDQRDLMAMAYLATLPGARDTLIGDSNVDGTTWMYAVADLHPLWTHYDFPQQTGPGYYRYIFWTSARKGESDPKVVEAIKALNIRYILTSTPNVRGFATPDGLVSLDKSTSWTMIYDNGGARIYEWRPDAAAPHP</sequence>
<dbReference type="InterPro" id="IPR046671">
    <property type="entry name" value="DUF6541"/>
</dbReference>
<evidence type="ECO:0008006" key="4">
    <source>
        <dbReference type="Google" id="ProtNLM"/>
    </source>
</evidence>
<dbReference type="EMBL" id="LQPK01000011">
    <property type="protein sequence ID" value="ORW31660.1"/>
    <property type="molecule type" value="Genomic_DNA"/>
</dbReference>
<feature type="transmembrane region" description="Helical" evidence="1">
    <location>
        <begin position="383"/>
        <end position="401"/>
    </location>
</feature>
<organism evidence="2 3">
    <name type="scientific">Mycobacterium paraense</name>
    <dbReference type="NCBI Taxonomy" id="767916"/>
    <lineage>
        <taxon>Bacteria</taxon>
        <taxon>Bacillati</taxon>
        <taxon>Actinomycetota</taxon>
        <taxon>Actinomycetes</taxon>
        <taxon>Mycobacteriales</taxon>
        <taxon>Mycobacteriaceae</taxon>
        <taxon>Mycobacterium</taxon>
        <taxon>Mycobacterium simiae complex</taxon>
    </lineage>
</organism>
<dbReference type="RefSeq" id="WP_085095168.1">
    <property type="nucleotide sequence ID" value="NZ_LQPK01000011.1"/>
</dbReference>
<name>A0ABX3VNZ2_9MYCO</name>
<feature type="transmembrane region" description="Helical" evidence="1">
    <location>
        <begin position="319"/>
        <end position="337"/>
    </location>
</feature>
<protein>
    <recommendedName>
        <fullName evidence="4">Transmembrane protein alanine and leucine rich</fullName>
    </recommendedName>
</protein>
<keyword evidence="1" id="KW-1133">Transmembrane helix</keyword>
<feature type="transmembrane region" description="Helical" evidence="1">
    <location>
        <begin position="61"/>
        <end position="82"/>
    </location>
</feature>
<feature type="transmembrane region" description="Helical" evidence="1">
    <location>
        <begin position="447"/>
        <end position="473"/>
    </location>
</feature>
<feature type="transmembrane region" description="Helical" evidence="1">
    <location>
        <begin position="485"/>
        <end position="506"/>
    </location>
</feature>
<keyword evidence="1" id="KW-0812">Transmembrane</keyword>
<reference evidence="2 3" key="1">
    <citation type="journal article" date="2015" name="Emerg. Microbes Infect.">
        <title>Characterization of 17 strains belonging to the Mycobacterium simiae complex and description of Mycobacterium paraense sp. nov.</title>
        <authorList>
            <person name="Fusco da Costa A.R."/>
            <person name="Fedrizzi T."/>
            <person name="Lopes M.L."/>
            <person name="Pecorari M."/>
            <person name="Oliveira da Costa W.L."/>
            <person name="Giacobazzi E."/>
            <person name="da Costa Bahia J.R."/>
            <person name="De Sanctis V."/>
            <person name="Batista Lima K.V."/>
            <person name="Bertorelli R."/>
            <person name="Grottola A."/>
            <person name="Fabio A."/>
            <person name="Mariottini A."/>
            <person name="Ferretti P."/>
            <person name="Di Leva F."/>
            <person name="Fregni Serpini G."/>
            <person name="Tagliazucchi S."/>
            <person name="Rumpianesi F."/>
            <person name="Jousson O."/>
            <person name="Segata N."/>
            <person name="Tortoli E."/>
        </authorList>
    </citation>
    <scope>NUCLEOTIDE SEQUENCE [LARGE SCALE GENOMIC DNA]</scope>
    <source>
        <strain evidence="2 3">FI-07156</strain>
    </source>
</reference>
<feature type="transmembrane region" description="Helical" evidence="1">
    <location>
        <begin position="32"/>
        <end position="54"/>
    </location>
</feature>
<keyword evidence="1" id="KW-0472">Membrane</keyword>
<feature type="transmembrane region" description="Helical" evidence="1">
    <location>
        <begin position="407"/>
        <end position="426"/>
    </location>
</feature>
<evidence type="ECO:0000313" key="3">
    <source>
        <dbReference type="Proteomes" id="UP000193801"/>
    </source>
</evidence>
<dbReference type="Pfam" id="PF20176">
    <property type="entry name" value="DUF6541"/>
    <property type="match status" value="1"/>
</dbReference>
<accession>A0ABX3VNZ2</accession>
<feature type="transmembrane region" description="Helical" evidence="1">
    <location>
        <begin position="94"/>
        <end position="118"/>
    </location>
</feature>
<dbReference type="Proteomes" id="UP000193801">
    <property type="component" value="Unassembled WGS sequence"/>
</dbReference>
<evidence type="ECO:0000313" key="2">
    <source>
        <dbReference type="EMBL" id="ORW31660.1"/>
    </source>
</evidence>
<proteinExistence type="predicted"/>
<comment type="caution">
    <text evidence="2">The sequence shown here is derived from an EMBL/GenBank/DDBJ whole genome shotgun (WGS) entry which is preliminary data.</text>
</comment>